<evidence type="ECO:0000313" key="2">
    <source>
        <dbReference type="Proteomes" id="UP000192599"/>
    </source>
</evidence>
<dbReference type="EMBL" id="LNTC01000089">
    <property type="protein sequence ID" value="OQR41199.1"/>
    <property type="molecule type" value="Genomic_DNA"/>
</dbReference>
<dbReference type="AlphaFoldDB" id="A0A1V9VBI8"/>
<sequence length="198" mass="22407">MNIDFFQDVETIILKDKLGRFLGVDDDFVYTFQDVVKLSGHSCPTVAGAYLMTIKALKELYKDELPVRGEIRVELRDSKSSGTTGVLANVASFITGAKEEDGFKGLQGQYFRNNLLKYEAPIKGDMRFTRLDNQEKVEVMYDLSNISLSGFDGNLMQKGLQKIATKEELEIFGSAWQKRVSEILLKYKDDVVKLIINN</sequence>
<dbReference type="Gene3D" id="3.30.1330.130">
    <property type="match status" value="1"/>
</dbReference>
<name>A0A1V9VBI8_9BACT</name>
<protein>
    <recommendedName>
        <fullName evidence="3">Formylmethanofuran dehydrogenase subunit E domain-containing protein</fullName>
    </recommendedName>
</protein>
<dbReference type="Proteomes" id="UP000192599">
    <property type="component" value="Unassembled WGS sequence"/>
</dbReference>
<organism evidence="1 2">
    <name type="scientific">Aliarcobacter cryaerophilus</name>
    <dbReference type="NCBI Taxonomy" id="28198"/>
    <lineage>
        <taxon>Bacteria</taxon>
        <taxon>Pseudomonadati</taxon>
        <taxon>Campylobacterota</taxon>
        <taxon>Epsilonproteobacteria</taxon>
        <taxon>Campylobacterales</taxon>
        <taxon>Arcobacteraceae</taxon>
        <taxon>Aliarcobacter</taxon>
    </lineage>
</organism>
<evidence type="ECO:0008006" key="3">
    <source>
        <dbReference type="Google" id="ProtNLM"/>
    </source>
</evidence>
<comment type="caution">
    <text evidence="1">The sequence shown here is derived from an EMBL/GenBank/DDBJ whole genome shotgun (WGS) entry which is preliminary data.</text>
</comment>
<evidence type="ECO:0000313" key="1">
    <source>
        <dbReference type="EMBL" id="OQR41199.1"/>
    </source>
</evidence>
<proteinExistence type="predicted"/>
<dbReference type="SUPFAM" id="SSF143555">
    <property type="entry name" value="FwdE-like"/>
    <property type="match status" value="1"/>
</dbReference>
<gene>
    <name evidence="1" type="ORF">AS859_07080</name>
</gene>
<accession>A0A1V9VBI8</accession>
<reference evidence="1 2" key="1">
    <citation type="submission" date="2017-04" db="EMBL/GenBank/DDBJ databases">
        <title>Accumulation and expression of multiple antibiotic resistance genes in Arcobacter cryaerophilus that thrives in sewage.</title>
        <authorList>
            <person name="Millar J.A."/>
            <person name="Raghavan R."/>
        </authorList>
    </citation>
    <scope>NUCLEOTIDE SEQUENCE [LARGE SCALE GENOMIC DNA]</scope>
    <source>
        <strain evidence="1 2">AZT-1</strain>
    </source>
</reference>